<comment type="caution">
    <text evidence="6">The sequence shown here is derived from an EMBL/GenBank/DDBJ whole genome shotgun (WGS) entry which is preliminary data.</text>
</comment>
<keyword evidence="7" id="KW-1185">Reference proteome</keyword>
<evidence type="ECO:0000259" key="5">
    <source>
        <dbReference type="Pfam" id="PF02826"/>
    </source>
</evidence>
<dbReference type="CDD" id="cd05301">
    <property type="entry name" value="GDH"/>
    <property type="match status" value="1"/>
</dbReference>
<dbReference type="PROSITE" id="PS00671">
    <property type="entry name" value="D_2_HYDROXYACID_DH_3"/>
    <property type="match status" value="1"/>
</dbReference>
<comment type="similarity">
    <text evidence="1 3">Belongs to the D-isomer specific 2-hydroxyacid dehydrogenase family.</text>
</comment>
<keyword evidence="2 3" id="KW-0560">Oxidoreductase</keyword>
<dbReference type="EMBL" id="JACWEZ010000006">
    <property type="protein sequence ID" value="MBD1223399.1"/>
    <property type="molecule type" value="Genomic_DNA"/>
</dbReference>
<proteinExistence type="inferred from homology"/>
<dbReference type="InterPro" id="IPR006140">
    <property type="entry name" value="D-isomer_DH_NAD-bd"/>
</dbReference>
<protein>
    <submittedName>
        <fullName evidence="6">D-glycerate dehydrogenase</fullName>
    </submittedName>
</protein>
<evidence type="ECO:0000313" key="7">
    <source>
        <dbReference type="Proteomes" id="UP000621631"/>
    </source>
</evidence>
<evidence type="ECO:0000256" key="3">
    <source>
        <dbReference type="RuleBase" id="RU003719"/>
    </source>
</evidence>
<dbReference type="Gene3D" id="3.40.50.720">
    <property type="entry name" value="NAD(P)-binding Rossmann-like Domain"/>
    <property type="match status" value="2"/>
</dbReference>
<evidence type="ECO:0000313" key="6">
    <source>
        <dbReference type="EMBL" id="MBD1223399.1"/>
    </source>
</evidence>
<evidence type="ECO:0000259" key="4">
    <source>
        <dbReference type="Pfam" id="PF00389"/>
    </source>
</evidence>
<dbReference type="InterPro" id="IPR029753">
    <property type="entry name" value="D-isomer_DH_CS"/>
</dbReference>
<dbReference type="InterPro" id="IPR006139">
    <property type="entry name" value="D-isomer_2_OHA_DH_cat_dom"/>
</dbReference>
<feature type="domain" description="D-isomer specific 2-hydroxyacid dehydrogenase NAD-binding" evidence="5">
    <location>
        <begin position="111"/>
        <end position="289"/>
    </location>
</feature>
<reference evidence="6 7" key="1">
    <citation type="submission" date="2020-09" db="EMBL/GenBank/DDBJ databases">
        <title>Draft Genome Sequences of Oil-Oxidizing Bacteria Halomonas titanicae, Marinobacter lutaoensis, and Virgibacillus halodenitrificans Isolated from Highly Saline Environments.</title>
        <authorList>
            <person name="Grouzdev D.S."/>
            <person name="Sokolova D.S."/>
            <person name="Semenova E.M."/>
            <person name="Borzenkov I.A."/>
            <person name="Bidzhieva S.K."/>
            <person name="Poltaraus A.B."/>
            <person name="Nazina T.N."/>
        </authorList>
    </citation>
    <scope>NUCLEOTIDE SEQUENCE [LARGE SCALE GENOMIC DNA]</scope>
    <source>
        <strain evidence="6 7">VKM B-3472D</strain>
    </source>
</reference>
<dbReference type="Pfam" id="PF00389">
    <property type="entry name" value="2-Hacid_dh"/>
    <property type="match status" value="1"/>
</dbReference>
<name>A0ABR7VSH6_VIRHA</name>
<dbReference type="PROSITE" id="PS00065">
    <property type="entry name" value="D_2_HYDROXYACID_DH_1"/>
    <property type="match status" value="1"/>
</dbReference>
<dbReference type="InterPro" id="IPR036291">
    <property type="entry name" value="NAD(P)-bd_dom_sf"/>
</dbReference>
<dbReference type="InterPro" id="IPR029752">
    <property type="entry name" value="D-isomer_DH_CS1"/>
</dbReference>
<evidence type="ECO:0000256" key="2">
    <source>
        <dbReference type="ARBA" id="ARBA00023002"/>
    </source>
</evidence>
<dbReference type="PANTHER" id="PTHR10996:SF283">
    <property type="entry name" value="GLYOXYLATE_HYDROXYPYRUVATE REDUCTASE B"/>
    <property type="match status" value="1"/>
</dbReference>
<organism evidence="6 7">
    <name type="scientific">Virgibacillus halodenitrificans</name>
    <name type="common">Bacillus halodenitrificans</name>
    <dbReference type="NCBI Taxonomy" id="1482"/>
    <lineage>
        <taxon>Bacteria</taxon>
        <taxon>Bacillati</taxon>
        <taxon>Bacillota</taxon>
        <taxon>Bacilli</taxon>
        <taxon>Bacillales</taxon>
        <taxon>Bacillaceae</taxon>
        <taxon>Virgibacillus</taxon>
    </lineage>
</organism>
<dbReference type="SUPFAM" id="SSF51735">
    <property type="entry name" value="NAD(P)-binding Rossmann-fold domains"/>
    <property type="match status" value="1"/>
</dbReference>
<gene>
    <name evidence="6" type="ORF">IC602_12405</name>
</gene>
<evidence type="ECO:0000256" key="1">
    <source>
        <dbReference type="ARBA" id="ARBA00005854"/>
    </source>
</evidence>
<dbReference type="Pfam" id="PF02826">
    <property type="entry name" value="2-Hacid_dh_C"/>
    <property type="match status" value="1"/>
</dbReference>
<accession>A0ABR7VSH6</accession>
<dbReference type="PANTHER" id="PTHR10996">
    <property type="entry name" value="2-HYDROXYACID DEHYDROGENASE-RELATED"/>
    <property type="match status" value="1"/>
</dbReference>
<sequence length="321" mass="35943">MRKPTIFITRKVPGKLLESYKDVFDIRMWEKEEEPVPREVLEKEVKQVDGLLCVLSDQVDQSVLNQSKQLKVVANMAVGFDNININYAKEMGVIVTNTPDVLSESTADLGFTLMMATARRLNEAAEYIKDGQWKNWAPFLLAGTDVYNKTLGIVGMGRIGEAIARRANGFGMTVLYHNRKRKREAERELQASYVQMDELLSQSDFVISVVPFTKETNKLFNKEAFEKMKESAVFVNISRGAVVDENALYCALKAGEIKAAGLDVFEQEPISSNHPLLELENVICLPHIGSATVQTRTAMIELCLKNIANVLEEKAPLTPVN</sequence>
<dbReference type="Proteomes" id="UP000621631">
    <property type="component" value="Unassembled WGS sequence"/>
</dbReference>
<dbReference type="SUPFAM" id="SSF52283">
    <property type="entry name" value="Formate/glycerate dehydrogenase catalytic domain-like"/>
    <property type="match status" value="1"/>
</dbReference>
<feature type="domain" description="D-isomer specific 2-hydroxyacid dehydrogenase catalytic" evidence="4">
    <location>
        <begin position="7"/>
        <end position="321"/>
    </location>
</feature>
<dbReference type="RefSeq" id="WP_189778448.1">
    <property type="nucleotide sequence ID" value="NZ_JACWEZ010000006.1"/>
</dbReference>
<dbReference type="InterPro" id="IPR050223">
    <property type="entry name" value="D-isomer_2-hydroxyacid_DH"/>
</dbReference>